<feature type="non-terminal residue" evidence="1">
    <location>
        <position position="1"/>
    </location>
</feature>
<reference evidence="1" key="1">
    <citation type="submission" date="2023-06" db="EMBL/GenBank/DDBJ databases">
        <authorList>
            <person name="Delattre M."/>
        </authorList>
    </citation>
    <scope>NUCLEOTIDE SEQUENCE</scope>
    <source>
        <strain evidence="1">AF72</strain>
    </source>
</reference>
<name>A0AA36CT15_9BILA</name>
<dbReference type="EMBL" id="CATQJA010002630">
    <property type="protein sequence ID" value="CAJ0574488.1"/>
    <property type="molecule type" value="Genomic_DNA"/>
</dbReference>
<accession>A0AA36CT15</accession>
<dbReference type="Proteomes" id="UP001177023">
    <property type="component" value="Unassembled WGS sequence"/>
</dbReference>
<protein>
    <submittedName>
        <fullName evidence="1">Uncharacterized protein</fullName>
    </submittedName>
</protein>
<gene>
    <name evidence="1" type="ORF">MSPICULIGERA_LOCUS12821</name>
</gene>
<proteinExistence type="predicted"/>
<comment type="caution">
    <text evidence="1">The sequence shown here is derived from an EMBL/GenBank/DDBJ whole genome shotgun (WGS) entry which is preliminary data.</text>
</comment>
<evidence type="ECO:0000313" key="1">
    <source>
        <dbReference type="EMBL" id="CAJ0574488.1"/>
    </source>
</evidence>
<evidence type="ECO:0000313" key="2">
    <source>
        <dbReference type="Proteomes" id="UP001177023"/>
    </source>
</evidence>
<dbReference type="AlphaFoldDB" id="A0AA36CT15"/>
<organism evidence="1 2">
    <name type="scientific">Mesorhabditis spiculigera</name>
    <dbReference type="NCBI Taxonomy" id="96644"/>
    <lineage>
        <taxon>Eukaryota</taxon>
        <taxon>Metazoa</taxon>
        <taxon>Ecdysozoa</taxon>
        <taxon>Nematoda</taxon>
        <taxon>Chromadorea</taxon>
        <taxon>Rhabditida</taxon>
        <taxon>Rhabditina</taxon>
        <taxon>Rhabditomorpha</taxon>
        <taxon>Rhabditoidea</taxon>
        <taxon>Rhabditidae</taxon>
        <taxon>Mesorhabditinae</taxon>
        <taxon>Mesorhabditis</taxon>
    </lineage>
</organism>
<sequence>MEINWSGFTSTLSFYYNTYPSLNRDGGQGRKTNNGRAYLRERGKKIEFTLERCDAERGIAIFNQLLHRVKSGAIGLYVWPYQHVDLRSPVQRLALLSNPYSIVLKSCPYLVVCQLKWLKNNHFPLDNLAVVVSKLCVERGHHIEADGWPRELWRMLNLMGAAGPEKILFQWDGVYHAANALNSIQTFQRWARLHPLAPNKSRTIIVTFTLVLQKKADMKAMRDHLLRNMPKPSTDEIQIGLSVSTVCRNSPQHLDEHCVFRTSLDFC</sequence>
<keyword evidence="2" id="KW-1185">Reference proteome</keyword>